<dbReference type="EMBL" id="CP012508">
    <property type="protein sequence ID" value="ALB23046.1"/>
    <property type="molecule type" value="Genomic_DNA"/>
</dbReference>
<keyword evidence="1" id="KW-0378">Hydrolase</keyword>
<dbReference type="Proteomes" id="UP000029558">
    <property type="component" value="Chromosome"/>
</dbReference>
<sequence length="946" mass="106171">MPEFLHQQFKTVLDFAKLRRFAKLQRGVNASFIDINIDDHESYFTWGIEGCKNAFKHITDFFTSDHRDEKERHLGKISDDRLRTFLQDENRHKSTFLKLQDWLGHGTHTIKHYIAKTLLTGAGSLAVNKGVSIAAGGIKGWALGALAGAAAGSIIGKAYDAVDPLETLVEKMEHFIARDVQEKFSHHHIQLAWNNLIASLESDPSPERLEKIELLSAMNDLPKPLLESWERIVTQLVVQLMLGHQLTDVALTKFLYNTLSKGVATLQAVKADDPSIDPIYAQRCFLKTVANILADLRVNKDFSLSSWNTHAIAAIITHIQSSEQIYSTGDPAIESGHYAKLNQLIQLLQAMKDKSADIVIPSEEALLKVVGHLEYPLIGGEAGQALAGKYQQLQELIQSLTKTRAKQLKDKSIDAYFKDRSKETEAFLVGKSLLGMLPIDPAMLYRDVISSYKKHCANLVRRLTVHDMINHIMTATDAAGPLAENPYSPAPTPQPEHTIVSGALVGSIFLAEPHYIKIIGTQQRFRGWHYLDNIEDKEKIKAAYFETVEISPLESTNARNAVYQCLYRGQLASFFIEKHAISDEVAISGHQIKEALGVKNLQKSIELTKQTFEILAKNKKAHVALFEYANLVMSQLAEINQALGSNSQISEHFIAIQQEQIASLQTYIKEIKIKESREQRTPEYMIYDSQTLDKVADYFSINNPRQKDILKRYDTDYSFIHLQALLQIKLDNNPLLTMTDIVSQLEELVIYSKKIAEILPEDWQSCSKLTVIKNAIAQFIKERHEFIARQLQDGDTVIAKSELELLTNLLVNKGFETLVRSVDAGNNIFPGMLGTRVTVGDAGIIRAVLTTAVPATDWKKSWFSTADWTLEDYLKQRAIDYHPDMAKEVLSKLVSPEVSPKRLQDLLAHGKSNSRGASLGKALDECFVFYGESSNAAQPQRQSVWG</sequence>
<dbReference type="AlphaFoldDB" id="A0A1L6TCF4"/>
<reference evidence="1 2" key="1">
    <citation type="journal article" date="2014" name="Genome Announc.">
        <title>Comparative Genome Analysis of Two Isolates of the Fish Pathogen Piscirickettsia salmonis from Different Hosts Reveals Major Differences in Virulence-Associated Secretion Systems.</title>
        <authorList>
            <person name="Bohle H."/>
            <person name="Henriquez P."/>
            <person name="Grothusen H."/>
            <person name="Navas E."/>
            <person name="Sandoval A."/>
            <person name="Bustamante F."/>
            <person name="Bustos P."/>
            <person name="Mancilla M."/>
        </authorList>
    </citation>
    <scope>NUCLEOTIDE SEQUENCE [LARGE SCALE GENOMIC DNA]</scope>
    <source>
        <strain evidence="2">B1-32597</strain>
    </source>
</reference>
<dbReference type="GO" id="GO:0006508">
    <property type="term" value="P:proteolysis"/>
    <property type="evidence" value="ECO:0007669"/>
    <property type="project" value="UniProtKB-KW"/>
</dbReference>
<accession>A0A1L6TCF4</accession>
<dbReference type="GO" id="GO:0008233">
    <property type="term" value="F:peptidase activity"/>
    <property type="evidence" value="ECO:0007669"/>
    <property type="project" value="UniProtKB-KW"/>
</dbReference>
<organism evidence="1 2">
    <name type="scientific">Piscirickettsia salmonis</name>
    <dbReference type="NCBI Taxonomy" id="1238"/>
    <lineage>
        <taxon>Bacteria</taxon>
        <taxon>Pseudomonadati</taxon>
        <taxon>Pseudomonadota</taxon>
        <taxon>Gammaproteobacteria</taxon>
        <taxon>Thiotrichales</taxon>
        <taxon>Piscirickettsiaceae</taxon>
        <taxon>Piscirickettsia</taxon>
    </lineage>
</organism>
<dbReference type="OrthoDB" id="9885515at2"/>
<evidence type="ECO:0000313" key="1">
    <source>
        <dbReference type="EMBL" id="ALB23046.1"/>
    </source>
</evidence>
<name>A0A1L6TCF4_PISSA</name>
<evidence type="ECO:0000313" key="2">
    <source>
        <dbReference type="Proteomes" id="UP000029558"/>
    </source>
</evidence>
<dbReference type="RefSeq" id="WP_027243124.1">
    <property type="nucleotide sequence ID" value="NZ_CP012508.1"/>
</dbReference>
<keyword evidence="1" id="KW-0645">Protease</keyword>
<proteinExistence type="predicted"/>
<gene>
    <name evidence="1" type="ORF">KU39_1866</name>
</gene>
<protein>
    <submittedName>
        <fullName evidence="1">ATP-dependent protease</fullName>
    </submittedName>
</protein>